<reference evidence="8 9" key="1">
    <citation type="submission" date="2019-02" db="EMBL/GenBank/DDBJ databases">
        <title>Deep-cultivation of Planctomycetes and their phenomic and genomic characterization uncovers novel biology.</title>
        <authorList>
            <person name="Wiegand S."/>
            <person name="Jogler M."/>
            <person name="Boedeker C."/>
            <person name="Pinto D."/>
            <person name="Vollmers J."/>
            <person name="Rivas-Marin E."/>
            <person name="Kohn T."/>
            <person name="Peeters S.H."/>
            <person name="Heuer A."/>
            <person name="Rast P."/>
            <person name="Oberbeckmann S."/>
            <person name="Bunk B."/>
            <person name="Jeske O."/>
            <person name="Meyerdierks A."/>
            <person name="Storesund J.E."/>
            <person name="Kallscheuer N."/>
            <person name="Luecker S."/>
            <person name="Lage O.M."/>
            <person name="Pohl T."/>
            <person name="Merkel B.J."/>
            <person name="Hornburger P."/>
            <person name="Mueller R.-W."/>
            <person name="Bruemmer F."/>
            <person name="Labrenz M."/>
            <person name="Spormann A.M."/>
            <person name="Op den Camp H."/>
            <person name="Overmann J."/>
            <person name="Amann R."/>
            <person name="Jetten M.S.M."/>
            <person name="Mascher T."/>
            <person name="Medema M.H."/>
            <person name="Devos D.P."/>
            <person name="Kaster A.-K."/>
            <person name="Ovreas L."/>
            <person name="Rohde M."/>
            <person name="Galperin M.Y."/>
            <person name="Jogler C."/>
        </authorList>
    </citation>
    <scope>NUCLEOTIDE SEQUENCE [LARGE SCALE GENOMIC DNA]</scope>
    <source>
        <strain evidence="8 9">Pla163</strain>
    </source>
</reference>
<keyword evidence="5" id="KW-0804">Transcription</keyword>
<feature type="DNA-binding region" description="H-T-H motif" evidence="6">
    <location>
        <begin position="30"/>
        <end position="49"/>
    </location>
</feature>
<dbReference type="Gene3D" id="1.10.10.60">
    <property type="entry name" value="Homeodomain-like"/>
    <property type="match status" value="1"/>
</dbReference>
<evidence type="ECO:0000256" key="6">
    <source>
        <dbReference type="PROSITE-ProRule" id="PRU00335"/>
    </source>
</evidence>
<keyword evidence="3" id="KW-0805">Transcription regulation</keyword>
<dbReference type="InterPro" id="IPR009057">
    <property type="entry name" value="Homeodomain-like_sf"/>
</dbReference>
<dbReference type="GO" id="GO:0003700">
    <property type="term" value="F:DNA-binding transcription factor activity"/>
    <property type="evidence" value="ECO:0007669"/>
    <property type="project" value="TreeGrafter"/>
</dbReference>
<dbReference type="InterPro" id="IPR036271">
    <property type="entry name" value="Tet_transcr_reg_TetR-rel_C_sf"/>
</dbReference>
<dbReference type="EMBL" id="CP036290">
    <property type="protein sequence ID" value="QDU83170.1"/>
    <property type="molecule type" value="Genomic_DNA"/>
</dbReference>
<dbReference type="GO" id="GO:0046677">
    <property type="term" value="P:response to antibiotic"/>
    <property type="evidence" value="ECO:0007669"/>
    <property type="project" value="InterPro"/>
</dbReference>
<dbReference type="Gene3D" id="1.10.357.10">
    <property type="entry name" value="Tetracycline Repressor, domain 2"/>
    <property type="match status" value="1"/>
</dbReference>
<keyword evidence="9" id="KW-1185">Reference proteome</keyword>
<feature type="domain" description="HTH tetR-type" evidence="7">
    <location>
        <begin position="7"/>
        <end position="67"/>
    </location>
</feature>
<dbReference type="SUPFAM" id="SSF46689">
    <property type="entry name" value="Homeodomain-like"/>
    <property type="match status" value="1"/>
</dbReference>
<dbReference type="SUPFAM" id="SSF48498">
    <property type="entry name" value="Tetracyclin repressor-like, C-terminal domain"/>
    <property type="match status" value="1"/>
</dbReference>
<dbReference type="GO" id="GO:0045892">
    <property type="term" value="P:negative regulation of DNA-templated transcription"/>
    <property type="evidence" value="ECO:0007669"/>
    <property type="project" value="InterPro"/>
</dbReference>
<accession>A0A518CVB3</accession>
<dbReference type="RefSeq" id="WP_145182394.1">
    <property type="nucleotide sequence ID" value="NZ_CP036290.1"/>
</dbReference>
<dbReference type="PROSITE" id="PS50977">
    <property type="entry name" value="HTH_TETR_2"/>
    <property type="match status" value="1"/>
</dbReference>
<evidence type="ECO:0000256" key="5">
    <source>
        <dbReference type="ARBA" id="ARBA00023163"/>
    </source>
</evidence>
<gene>
    <name evidence="8" type="primary">tetR</name>
    <name evidence="8" type="ORF">Pla163_02670</name>
</gene>
<evidence type="ECO:0000313" key="8">
    <source>
        <dbReference type="EMBL" id="QDU83170.1"/>
    </source>
</evidence>
<dbReference type="InterPro" id="IPR001647">
    <property type="entry name" value="HTH_TetR"/>
</dbReference>
<evidence type="ECO:0000256" key="2">
    <source>
        <dbReference type="ARBA" id="ARBA00022491"/>
    </source>
</evidence>
<dbReference type="Pfam" id="PF02909">
    <property type="entry name" value="TetR_C_1"/>
    <property type="match status" value="1"/>
</dbReference>
<proteinExistence type="predicted"/>
<evidence type="ECO:0000313" key="9">
    <source>
        <dbReference type="Proteomes" id="UP000319342"/>
    </source>
</evidence>
<dbReference type="InterPro" id="IPR003012">
    <property type="entry name" value="Tet_transcr_reg_TetR"/>
</dbReference>
<dbReference type="AlphaFoldDB" id="A0A518CVB3"/>
<evidence type="ECO:0000256" key="4">
    <source>
        <dbReference type="ARBA" id="ARBA00023125"/>
    </source>
</evidence>
<dbReference type="GO" id="GO:0000976">
    <property type="term" value="F:transcription cis-regulatory region binding"/>
    <property type="evidence" value="ECO:0007669"/>
    <property type="project" value="TreeGrafter"/>
</dbReference>
<comment type="function">
    <text evidence="1">TetR is the repressor of the tetracycline resistance element; its N-terminal region forms a helix-turn-helix structure and binds DNA. Binding of tetracycline to TetR reduces the repressor affinity for the tetracycline resistance gene (tetA) promoter operator sites.</text>
</comment>
<dbReference type="InterPro" id="IPR050109">
    <property type="entry name" value="HTH-type_TetR-like_transc_reg"/>
</dbReference>
<keyword evidence="4 6" id="KW-0238">DNA-binding</keyword>
<sequence>MPEARTPLTRERVLAAALELADADGLSALSMRRLGQALGVEAMSLYNHVPNKAAILDGLVDLVFAEIELPTPGEPWKDALRRRTHAARAVLMRHPWAIGLMDSRRSPGLATLRHHDAVIGCLRLGGFTVAGAAHAFSLIDSYLYGFVLQHQALPFDGEDELAEVGGQIMEGLPEGAFPHFVELATEHALQPGYDFGDEFAIGLEVVLDGIERAATWQ</sequence>
<evidence type="ECO:0000259" key="7">
    <source>
        <dbReference type="PROSITE" id="PS50977"/>
    </source>
</evidence>
<keyword evidence="2" id="KW-0678">Repressor</keyword>
<evidence type="ECO:0000256" key="3">
    <source>
        <dbReference type="ARBA" id="ARBA00023015"/>
    </source>
</evidence>
<dbReference type="PANTHER" id="PTHR30055:SF151">
    <property type="entry name" value="TRANSCRIPTIONAL REGULATORY PROTEIN"/>
    <property type="match status" value="1"/>
</dbReference>
<protein>
    <submittedName>
        <fullName evidence="8">Tetracycline repressor protein class H</fullName>
    </submittedName>
</protein>
<organism evidence="8 9">
    <name type="scientific">Rohdeia mirabilis</name>
    <dbReference type="NCBI Taxonomy" id="2528008"/>
    <lineage>
        <taxon>Bacteria</taxon>
        <taxon>Pseudomonadati</taxon>
        <taxon>Planctomycetota</taxon>
        <taxon>Planctomycetia</taxon>
        <taxon>Planctomycetia incertae sedis</taxon>
        <taxon>Rohdeia</taxon>
    </lineage>
</organism>
<dbReference type="OrthoDB" id="166040at2"/>
<evidence type="ECO:0000256" key="1">
    <source>
        <dbReference type="ARBA" id="ARBA00002856"/>
    </source>
</evidence>
<name>A0A518CVB3_9BACT</name>
<dbReference type="Pfam" id="PF00440">
    <property type="entry name" value="TetR_N"/>
    <property type="match status" value="1"/>
</dbReference>
<dbReference type="InterPro" id="IPR004111">
    <property type="entry name" value="Repressor_TetR_C"/>
</dbReference>
<dbReference type="Proteomes" id="UP000319342">
    <property type="component" value="Chromosome"/>
</dbReference>
<dbReference type="PANTHER" id="PTHR30055">
    <property type="entry name" value="HTH-TYPE TRANSCRIPTIONAL REGULATOR RUTR"/>
    <property type="match status" value="1"/>
</dbReference>
<dbReference type="PRINTS" id="PR00400">
    <property type="entry name" value="TETREPRESSOR"/>
</dbReference>